<accession>A0A809ZH94</accession>
<proteinExistence type="predicted"/>
<protein>
    <submittedName>
        <fullName evidence="2">Uncharacterized protein</fullName>
    </submittedName>
</protein>
<organism evidence="2">
    <name type="scientific">Bradyrhizobium diazoefficiens</name>
    <dbReference type="NCBI Taxonomy" id="1355477"/>
    <lineage>
        <taxon>Bacteria</taxon>
        <taxon>Pseudomonadati</taxon>
        <taxon>Pseudomonadota</taxon>
        <taxon>Alphaproteobacteria</taxon>
        <taxon>Hyphomicrobiales</taxon>
        <taxon>Nitrobacteraceae</taxon>
        <taxon>Bradyrhizobium</taxon>
    </lineage>
</organism>
<evidence type="ECO:0000313" key="1">
    <source>
        <dbReference type="EMBL" id="BCE22526.1"/>
    </source>
</evidence>
<dbReference type="AlphaFoldDB" id="A0A809ZH94"/>
<evidence type="ECO:0000313" key="3">
    <source>
        <dbReference type="EMBL" id="BCE92304.1"/>
    </source>
</evidence>
<dbReference type="EMBL" id="AP023094">
    <property type="protein sequence ID" value="BCE48791.1"/>
    <property type="molecule type" value="Genomic_DNA"/>
</dbReference>
<dbReference type="EMBL" id="AP023099">
    <property type="protein sequence ID" value="BCE92304.1"/>
    <property type="molecule type" value="Genomic_DNA"/>
</dbReference>
<reference evidence="1" key="1">
    <citation type="submission" date="2020-05" db="EMBL/GenBank/DDBJ databases">
        <title>Complete genome sequence of Bradyrhizobium diazoefficiens XF1 isolated from soybean nodule.</title>
        <authorList>
            <person name="Noda R."/>
            <person name="Kakizaki K."/>
            <person name="Minamisawa K."/>
        </authorList>
    </citation>
    <scope>NUCLEOTIDE SEQUENCE</scope>
    <source>
        <strain evidence="1">XF1</strain>
    </source>
</reference>
<gene>
    <name evidence="3" type="ORF">XF10B_51020</name>
    <name evidence="1" type="ORF">XF1B_52070</name>
    <name evidence="2" type="ORF">XF4B_51400</name>
</gene>
<reference evidence="3" key="2">
    <citation type="submission" date="2020-05" db="EMBL/GenBank/DDBJ databases">
        <title>Complete genome sequence of Bradyrhizobium diazoefficiens XF10 isolated from soybean nodule.</title>
        <authorList>
            <person name="Noda R."/>
            <person name="Kakizaki K."/>
            <person name="Minamisawa K."/>
        </authorList>
    </citation>
    <scope>NUCLEOTIDE SEQUENCE</scope>
    <source>
        <strain evidence="3">XF10</strain>
    </source>
</reference>
<evidence type="ECO:0000313" key="2">
    <source>
        <dbReference type="EMBL" id="BCE48791.1"/>
    </source>
</evidence>
<reference evidence="2" key="3">
    <citation type="submission" date="2020-05" db="EMBL/GenBank/DDBJ databases">
        <title>Complete genome sequence of Bradyrhizobium diazoefficiens XF4 isolated from soybean nodule.</title>
        <authorList>
            <person name="Noda R."/>
            <person name="Kakizaki K."/>
            <person name="Minamisawa K."/>
        </authorList>
    </citation>
    <scope>NUCLEOTIDE SEQUENCE</scope>
    <source>
        <strain evidence="2">XF4</strain>
    </source>
</reference>
<sequence>MVVAGRQGCARQRAQHEQLALEAEQTIVEPGEDGVEVGHFRGSSLWIRPDLAAIGERSANGIGAIGLIVRMSRCRRCDRS</sequence>
<name>A0A809ZH94_9BRAD</name>
<dbReference type="EMBL" id="AP023091">
    <property type="protein sequence ID" value="BCE22526.1"/>
    <property type="molecule type" value="Genomic_DNA"/>
</dbReference>